<keyword evidence="5" id="KW-0046">Antibiotic resistance</keyword>
<evidence type="ECO:0000256" key="1">
    <source>
        <dbReference type="ARBA" id="ARBA00004141"/>
    </source>
</evidence>
<proteinExistence type="inferred from homology"/>
<dbReference type="PANTHER" id="PTHR43027">
    <property type="entry name" value="DOXORUBICIN RESISTANCE ABC TRANSPORTER PERMEASE PROTEIN DRRC-RELATED"/>
    <property type="match status" value="1"/>
</dbReference>
<comment type="similarity">
    <text evidence="6">Belongs to the ABC-2 integral membrane protein family.</text>
</comment>
<keyword evidence="6" id="KW-0813">Transport</keyword>
<dbReference type="InterPro" id="IPR052902">
    <property type="entry name" value="ABC-2_transporter"/>
</dbReference>
<feature type="transmembrane region" description="Helical" evidence="6">
    <location>
        <begin position="153"/>
        <end position="175"/>
    </location>
</feature>
<evidence type="ECO:0000256" key="4">
    <source>
        <dbReference type="ARBA" id="ARBA00023136"/>
    </source>
</evidence>
<dbReference type="InterPro" id="IPR013525">
    <property type="entry name" value="ABC2_TM"/>
</dbReference>
<feature type="transmembrane region" description="Helical" evidence="6">
    <location>
        <begin position="128"/>
        <end position="147"/>
    </location>
</feature>
<protein>
    <recommendedName>
        <fullName evidence="6">Transport permease protein</fullName>
    </recommendedName>
</protein>
<keyword evidence="4 6" id="KW-0472">Membrane</keyword>
<evidence type="ECO:0000256" key="3">
    <source>
        <dbReference type="ARBA" id="ARBA00022989"/>
    </source>
</evidence>
<feature type="transmembrane region" description="Helical" evidence="6">
    <location>
        <begin position="243"/>
        <end position="263"/>
    </location>
</feature>
<feature type="transmembrane region" description="Helical" evidence="6">
    <location>
        <begin position="41"/>
        <end position="61"/>
    </location>
</feature>
<dbReference type="InterPro" id="IPR000412">
    <property type="entry name" value="ABC_2_transport"/>
</dbReference>
<evidence type="ECO:0000256" key="6">
    <source>
        <dbReference type="RuleBase" id="RU361157"/>
    </source>
</evidence>
<comment type="subcellular location">
    <subcellularLocation>
        <location evidence="6">Cell membrane</location>
        <topology evidence="6">Multi-pass membrane protein</topology>
    </subcellularLocation>
    <subcellularLocation>
        <location evidence="1">Membrane</location>
        <topology evidence="1">Multi-pass membrane protein</topology>
    </subcellularLocation>
</comment>
<accession>A0ABX6IKA8</accession>
<dbReference type="InterPro" id="IPR047817">
    <property type="entry name" value="ABC2_TM_bact-type"/>
</dbReference>
<gene>
    <name evidence="8" type="ORF">GII31_17135</name>
</gene>
<evidence type="ECO:0000256" key="2">
    <source>
        <dbReference type="ARBA" id="ARBA00022692"/>
    </source>
</evidence>
<reference evidence="8" key="1">
    <citation type="journal article" date="2021" name="Nat. Microbiol.">
        <title>Cocultivation of an ultrasmall environmental parasitic bacterium with lytic ability against bacteria associated with wastewater foams.</title>
        <authorList>
            <person name="Batinovic S."/>
            <person name="Rose J.J.A."/>
            <person name="Ratcliffe J."/>
            <person name="Seviour R.J."/>
            <person name="Petrovski S."/>
        </authorList>
    </citation>
    <scope>NUCLEOTIDE SEQUENCE</scope>
    <source>
        <strain evidence="8">CON9</strain>
    </source>
</reference>
<dbReference type="PANTHER" id="PTHR43027:SF1">
    <property type="entry name" value="DOXORUBICIN RESISTANCE ABC TRANSPORTER PERMEASE PROTEIN DRRC-RELATED"/>
    <property type="match status" value="1"/>
</dbReference>
<keyword evidence="2 6" id="KW-0812">Transmembrane</keyword>
<dbReference type="PROSITE" id="PS51012">
    <property type="entry name" value="ABC_TM2"/>
    <property type="match status" value="1"/>
</dbReference>
<feature type="transmembrane region" description="Helical" evidence="6">
    <location>
        <begin position="187"/>
        <end position="208"/>
    </location>
</feature>
<feature type="domain" description="ABC transmembrane type-2" evidence="7">
    <location>
        <begin position="41"/>
        <end position="265"/>
    </location>
</feature>
<sequence>MTIMIMPAPADAPPEGSLRALISQAVPLIGRQLIVWTREPVTMLQSILMPALSMVMLKVVLGDSIELATGQNSAYRTVPMIVLIGSMFGSMVAGIRLNNERATGLLSRLYVMPISRGADLTARIVSELIRIIITTCVLLAVGSLIGFRFPNGIWTVLPIIAVAFMYAVAFAMMVLAVSVSTRPGVTLVPYLSLLSSVMMFFNTGFVPLEMYPEWLQPIVKYQPMSPAVETMKSLSLGGPVTEHFILVVIWSVVILGLSIYPALRGYHKAASGR</sequence>
<dbReference type="Proteomes" id="UP001059836">
    <property type="component" value="Chromosome"/>
</dbReference>
<keyword evidence="9" id="KW-1185">Reference proteome</keyword>
<keyword evidence="6" id="KW-1003">Cell membrane</keyword>
<evidence type="ECO:0000256" key="5">
    <source>
        <dbReference type="ARBA" id="ARBA00023251"/>
    </source>
</evidence>
<evidence type="ECO:0000313" key="9">
    <source>
        <dbReference type="Proteomes" id="UP001059836"/>
    </source>
</evidence>
<keyword evidence="3 6" id="KW-1133">Transmembrane helix</keyword>
<evidence type="ECO:0000259" key="7">
    <source>
        <dbReference type="PROSITE" id="PS51012"/>
    </source>
</evidence>
<dbReference type="EMBL" id="CP045809">
    <property type="protein sequence ID" value="QHN36342.1"/>
    <property type="molecule type" value="Genomic_DNA"/>
</dbReference>
<name>A0ABX6IKA8_9ACTN</name>
<dbReference type="PIRSF" id="PIRSF006648">
    <property type="entry name" value="DrrB"/>
    <property type="match status" value="1"/>
</dbReference>
<organism evidence="8 9">
    <name type="scientific">Gordonia pseudamarae</name>
    <dbReference type="NCBI Taxonomy" id="2831662"/>
    <lineage>
        <taxon>Bacteria</taxon>
        <taxon>Bacillati</taxon>
        <taxon>Actinomycetota</taxon>
        <taxon>Actinomycetes</taxon>
        <taxon>Mycobacteriales</taxon>
        <taxon>Gordoniaceae</taxon>
        <taxon>Gordonia</taxon>
    </lineage>
</organism>
<dbReference type="Pfam" id="PF01061">
    <property type="entry name" value="ABC2_membrane"/>
    <property type="match status" value="1"/>
</dbReference>
<evidence type="ECO:0000313" key="8">
    <source>
        <dbReference type="EMBL" id="QHN36342.1"/>
    </source>
</evidence>
<feature type="transmembrane region" description="Helical" evidence="6">
    <location>
        <begin position="73"/>
        <end position="95"/>
    </location>
</feature>
<dbReference type="RefSeq" id="WP_213244601.1">
    <property type="nucleotide sequence ID" value="NZ_CP045806.1"/>
</dbReference>